<dbReference type="Gene3D" id="3.10.180.10">
    <property type="entry name" value="2,3-Dihydroxybiphenyl 1,2-Dioxygenase, domain 1"/>
    <property type="match status" value="1"/>
</dbReference>
<reference evidence="2 3" key="1">
    <citation type="submission" date="2023-12" db="EMBL/GenBank/DDBJ databases">
        <title>Micromonospora sp. nov., isolated from Atacama Desert.</title>
        <authorList>
            <person name="Carro L."/>
            <person name="Golinska P."/>
            <person name="Klenk H.-P."/>
            <person name="Goodfellow M."/>
        </authorList>
    </citation>
    <scope>NUCLEOTIDE SEQUENCE [LARGE SCALE GENOMIC DNA]</scope>
    <source>
        <strain evidence="2 3">4G53</strain>
    </source>
</reference>
<accession>A0ABU5JCC1</accession>
<organism evidence="2 3">
    <name type="scientific">Micromonospora sicca</name>
    <dbReference type="NCBI Taxonomy" id="2202420"/>
    <lineage>
        <taxon>Bacteria</taxon>
        <taxon>Bacillati</taxon>
        <taxon>Actinomycetota</taxon>
        <taxon>Actinomycetes</taxon>
        <taxon>Micromonosporales</taxon>
        <taxon>Micromonosporaceae</taxon>
        <taxon>Micromonospora</taxon>
    </lineage>
</organism>
<gene>
    <name evidence="2" type="ORF">U2F25_12295</name>
</gene>
<evidence type="ECO:0000313" key="2">
    <source>
        <dbReference type="EMBL" id="MDZ5490237.1"/>
    </source>
</evidence>
<proteinExistence type="predicted"/>
<dbReference type="PANTHER" id="PTHR35908:SF1">
    <property type="entry name" value="CONSERVED PROTEIN"/>
    <property type="match status" value="1"/>
</dbReference>
<dbReference type="InterPro" id="IPR029068">
    <property type="entry name" value="Glyas_Bleomycin-R_OHBP_Dase"/>
</dbReference>
<protein>
    <submittedName>
        <fullName evidence="2">VOC family protein</fullName>
    </submittedName>
</protein>
<comment type="caution">
    <text evidence="2">The sequence shown here is derived from an EMBL/GenBank/DDBJ whole genome shotgun (WGS) entry which is preliminary data.</text>
</comment>
<dbReference type="RefSeq" id="WP_322440441.1">
    <property type="nucleotide sequence ID" value="NZ_JAXOTQ010000013.1"/>
</dbReference>
<feature type="domain" description="Glyoxalase-like" evidence="1">
    <location>
        <begin position="21"/>
        <end position="159"/>
    </location>
</feature>
<dbReference type="InterPro" id="IPR041581">
    <property type="entry name" value="Glyoxalase_6"/>
</dbReference>
<name>A0ABU5JCC1_9ACTN</name>
<dbReference type="PANTHER" id="PTHR35908">
    <property type="entry name" value="HYPOTHETICAL FUSION PROTEIN"/>
    <property type="match status" value="1"/>
</dbReference>
<dbReference type="EMBL" id="JAXOTQ010000013">
    <property type="protein sequence ID" value="MDZ5490237.1"/>
    <property type="molecule type" value="Genomic_DNA"/>
</dbReference>
<dbReference type="SUPFAM" id="SSF54593">
    <property type="entry name" value="Glyoxalase/Bleomycin resistance protein/Dihydroxybiphenyl dioxygenase"/>
    <property type="match status" value="1"/>
</dbReference>
<evidence type="ECO:0000259" key="1">
    <source>
        <dbReference type="Pfam" id="PF18029"/>
    </source>
</evidence>
<evidence type="ECO:0000313" key="3">
    <source>
        <dbReference type="Proteomes" id="UP001290101"/>
    </source>
</evidence>
<sequence length="159" mass="17293">MPVALGKWLVKADQMAEAWTMTFDSADPPALAAFWKTALGYVDAAPPSGFADWEAFLRHFGVAEDEWGDAAYLEDPAGRGPRISFLRVPEPKVAKNRIHLDIQAGGGRGVPWEVRAPRVRAAVQRLVAAGATVLREDVVDGRLDHVVMADPEGNEFCVV</sequence>
<keyword evidence="3" id="KW-1185">Reference proteome</keyword>
<dbReference type="Proteomes" id="UP001290101">
    <property type="component" value="Unassembled WGS sequence"/>
</dbReference>
<dbReference type="Pfam" id="PF18029">
    <property type="entry name" value="Glyoxalase_6"/>
    <property type="match status" value="1"/>
</dbReference>